<dbReference type="GO" id="GO:0003676">
    <property type="term" value="F:nucleic acid binding"/>
    <property type="evidence" value="ECO:0007669"/>
    <property type="project" value="InterPro"/>
</dbReference>
<dbReference type="PANTHER" id="PTHR47331">
    <property type="entry name" value="PHD-TYPE DOMAIN-CONTAINING PROTEIN"/>
    <property type="match status" value="1"/>
</dbReference>
<dbReference type="InterPro" id="IPR036397">
    <property type="entry name" value="RNaseH_sf"/>
</dbReference>
<dbReference type="Proteomes" id="UP000478052">
    <property type="component" value="Unassembled WGS sequence"/>
</dbReference>
<dbReference type="OrthoDB" id="6623674at2759"/>
<organism evidence="1 2">
    <name type="scientific">Aphis craccivora</name>
    <name type="common">Cowpea aphid</name>
    <dbReference type="NCBI Taxonomy" id="307492"/>
    <lineage>
        <taxon>Eukaryota</taxon>
        <taxon>Metazoa</taxon>
        <taxon>Ecdysozoa</taxon>
        <taxon>Arthropoda</taxon>
        <taxon>Hexapoda</taxon>
        <taxon>Insecta</taxon>
        <taxon>Pterygota</taxon>
        <taxon>Neoptera</taxon>
        <taxon>Paraneoptera</taxon>
        <taxon>Hemiptera</taxon>
        <taxon>Sternorrhyncha</taxon>
        <taxon>Aphidomorpha</taxon>
        <taxon>Aphidoidea</taxon>
        <taxon>Aphididae</taxon>
        <taxon>Aphidini</taxon>
        <taxon>Aphis</taxon>
        <taxon>Aphis</taxon>
    </lineage>
</organism>
<sequence length="149" mass="17263">MSVKAVHLELVLELTSEAFLAALDRFTVRRGVPTDIYSDYGMNFVGASKELYKLLATIVSLEEMSTIVCRIEAALNSRPLTELSTDPHDFNCLTPSNFLIGQPLLAIPVEDLIEERLDLRRRWNSNFYKICRKRENLQLFIDNWNFKFF</sequence>
<proteinExistence type="predicted"/>
<name>A0A6G0VR80_APHCR</name>
<dbReference type="Gene3D" id="3.30.420.10">
    <property type="entry name" value="Ribonuclease H-like superfamily/Ribonuclease H"/>
    <property type="match status" value="1"/>
</dbReference>
<accession>A0A6G0VR80</accession>
<comment type="caution">
    <text evidence="1">The sequence shown here is derived from an EMBL/GenBank/DDBJ whole genome shotgun (WGS) entry which is preliminary data.</text>
</comment>
<evidence type="ECO:0000313" key="2">
    <source>
        <dbReference type="Proteomes" id="UP000478052"/>
    </source>
</evidence>
<dbReference type="AlphaFoldDB" id="A0A6G0VR80"/>
<keyword evidence="2" id="KW-1185">Reference proteome</keyword>
<gene>
    <name evidence="1" type="ORF">FWK35_00031914</name>
</gene>
<dbReference type="EMBL" id="VUJU01013469">
    <property type="protein sequence ID" value="KAF0704771.1"/>
    <property type="molecule type" value="Genomic_DNA"/>
</dbReference>
<evidence type="ECO:0000313" key="1">
    <source>
        <dbReference type="EMBL" id="KAF0704771.1"/>
    </source>
</evidence>
<protein>
    <submittedName>
        <fullName evidence="1">Integrase catalytic domain-containing protein</fullName>
    </submittedName>
</protein>
<reference evidence="1 2" key="1">
    <citation type="submission" date="2019-08" db="EMBL/GenBank/DDBJ databases">
        <title>Whole genome of Aphis craccivora.</title>
        <authorList>
            <person name="Voronova N.V."/>
            <person name="Shulinski R.S."/>
            <person name="Bandarenka Y.V."/>
            <person name="Zhorov D.G."/>
            <person name="Warner D."/>
        </authorList>
    </citation>
    <scope>NUCLEOTIDE SEQUENCE [LARGE SCALE GENOMIC DNA]</scope>
    <source>
        <strain evidence="1">180601</strain>
        <tissue evidence="1">Whole Body</tissue>
    </source>
</reference>